<keyword evidence="4" id="KW-1185">Reference proteome</keyword>
<evidence type="ECO:0000313" key="3">
    <source>
        <dbReference type="Proteomes" id="UP000421791"/>
    </source>
</evidence>
<dbReference type="EMBL" id="VWAK01000003">
    <property type="protein sequence ID" value="KAA5232415.1"/>
    <property type="molecule type" value="Genomic_DNA"/>
</dbReference>
<accession>A0A7J4YT56</accession>
<dbReference type="Proteomes" id="UP000421791">
    <property type="component" value="Unassembled WGS sequence"/>
</dbReference>
<dbReference type="RefSeq" id="WP_149923397.1">
    <property type="nucleotide sequence ID" value="NZ_DYAR01000006.1"/>
</dbReference>
<organism evidence="1 3">
    <name type="scientific">Bacteroides finegoldii</name>
    <dbReference type="NCBI Taxonomy" id="338188"/>
    <lineage>
        <taxon>Bacteria</taxon>
        <taxon>Pseudomonadati</taxon>
        <taxon>Bacteroidota</taxon>
        <taxon>Bacteroidia</taxon>
        <taxon>Bacteroidales</taxon>
        <taxon>Bacteroidaceae</taxon>
        <taxon>Bacteroides</taxon>
    </lineage>
</organism>
<gene>
    <name evidence="2" type="ORF">F2Z09_01415</name>
    <name evidence="1" type="ORF">F2Z22_03410</name>
</gene>
<evidence type="ECO:0000313" key="2">
    <source>
        <dbReference type="EMBL" id="KAA5259928.1"/>
    </source>
</evidence>
<dbReference type="EMBL" id="VWAG01000002">
    <property type="protein sequence ID" value="KAA5259928.1"/>
    <property type="molecule type" value="Genomic_DNA"/>
</dbReference>
<proteinExistence type="predicted"/>
<dbReference type="Proteomes" id="UP000440198">
    <property type="component" value="Unassembled WGS sequence"/>
</dbReference>
<protein>
    <submittedName>
        <fullName evidence="1">Uncharacterized protein</fullName>
    </submittedName>
</protein>
<reference evidence="3 4" key="1">
    <citation type="journal article" date="2019" name="Nat. Med.">
        <title>A library of human gut bacterial isolates paired with longitudinal multiomics data enables mechanistic microbiome research.</title>
        <authorList>
            <person name="Poyet M."/>
            <person name="Groussin M."/>
            <person name="Gibbons S.M."/>
            <person name="Avila-Pacheco J."/>
            <person name="Jiang X."/>
            <person name="Kearney S.M."/>
            <person name="Perrotta A.R."/>
            <person name="Berdy B."/>
            <person name="Zhao S."/>
            <person name="Lieberman T.D."/>
            <person name="Swanson P.K."/>
            <person name="Smith M."/>
            <person name="Roesemann S."/>
            <person name="Alexander J.E."/>
            <person name="Rich S.A."/>
            <person name="Livny J."/>
            <person name="Vlamakis H."/>
            <person name="Clish C."/>
            <person name="Bullock K."/>
            <person name="Deik A."/>
            <person name="Scott J."/>
            <person name="Pierce K.A."/>
            <person name="Xavier R.J."/>
            <person name="Alm E.J."/>
        </authorList>
    </citation>
    <scope>NUCLEOTIDE SEQUENCE [LARGE SCALE GENOMIC DNA]</scope>
    <source>
        <strain evidence="2 4">BIOML-A2</strain>
        <strain evidence="1 3">BIOML-A6</strain>
    </source>
</reference>
<evidence type="ECO:0000313" key="1">
    <source>
        <dbReference type="EMBL" id="KAA5232415.1"/>
    </source>
</evidence>
<evidence type="ECO:0000313" key="4">
    <source>
        <dbReference type="Proteomes" id="UP000440198"/>
    </source>
</evidence>
<dbReference type="AlphaFoldDB" id="A0A7J4YT56"/>
<sequence>MATINLEFKKNSSVWYAEFQVNSDFNIHLERDNYGRVNILQRTTSEGNFEPVVLPGSLAYNAGTTIDCDFSALVYPKTIRIESGSEVLSGTVTESGNEA</sequence>
<name>A0A7J4YT56_9BACE</name>
<comment type="caution">
    <text evidence="1">The sequence shown here is derived from an EMBL/GenBank/DDBJ whole genome shotgun (WGS) entry which is preliminary data.</text>
</comment>